<sequence length="235" mass="26206">PLVDVHGRIFAVLVGQPRSASWDADVWAAYHAIAAEATAAAFPSEMYKHRRGLYAVLNVGLAYGKGQRVPARLRQTQYGALLDRLLGNPAVQRMATFASAAFCLWAPRLYKYYHEHDTALRNRLPHLRRNFPRSVFACAAFNFGPNVWTFRHRDVLNLPFGWCAIQSASPFDATKGGHLVLWDLKIAVEFPHGALILVPSAMLSHSNIPVQPGDERISFTQFTSGGLMRFVDNGF</sequence>
<evidence type="ECO:0000313" key="2">
    <source>
        <dbReference type="Proteomes" id="UP001221757"/>
    </source>
</evidence>
<dbReference type="Gene3D" id="3.60.130.30">
    <property type="match status" value="1"/>
</dbReference>
<organism evidence="1 2">
    <name type="scientific">Mycena rosella</name>
    <name type="common">Pink bonnet</name>
    <name type="synonym">Agaricus rosellus</name>
    <dbReference type="NCBI Taxonomy" id="1033263"/>
    <lineage>
        <taxon>Eukaryota</taxon>
        <taxon>Fungi</taxon>
        <taxon>Dikarya</taxon>
        <taxon>Basidiomycota</taxon>
        <taxon>Agaricomycotina</taxon>
        <taxon>Agaricomycetes</taxon>
        <taxon>Agaricomycetidae</taxon>
        <taxon>Agaricales</taxon>
        <taxon>Marasmiineae</taxon>
        <taxon>Mycenaceae</taxon>
        <taxon>Mycena</taxon>
    </lineage>
</organism>
<name>A0AAD7DRM8_MYCRO</name>
<dbReference type="EMBL" id="JARKIE010000027">
    <property type="protein sequence ID" value="KAJ7698133.1"/>
    <property type="molecule type" value="Genomic_DNA"/>
</dbReference>
<proteinExistence type="predicted"/>
<comment type="caution">
    <text evidence="1">The sequence shown here is derived from an EMBL/GenBank/DDBJ whole genome shotgun (WGS) entry which is preliminary data.</text>
</comment>
<gene>
    <name evidence="1" type="ORF">B0H17DRAFT_858134</name>
</gene>
<dbReference type="AlphaFoldDB" id="A0AAD7DRM8"/>
<dbReference type="Proteomes" id="UP001221757">
    <property type="component" value="Unassembled WGS sequence"/>
</dbReference>
<feature type="non-terminal residue" evidence="1">
    <location>
        <position position="1"/>
    </location>
</feature>
<evidence type="ECO:0000313" key="1">
    <source>
        <dbReference type="EMBL" id="KAJ7698133.1"/>
    </source>
</evidence>
<protein>
    <submittedName>
        <fullName evidence="1">Uncharacterized protein</fullName>
    </submittedName>
</protein>
<keyword evidence="2" id="KW-1185">Reference proteome</keyword>
<accession>A0AAD7DRM8</accession>
<reference evidence="1" key="1">
    <citation type="submission" date="2023-03" db="EMBL/GenBank/DDBJ databases">
        <title>Massive genome expansion in bonnet fungi (Mycena s.s.) driven by repeated elements and novel gene families across ecological guilds.</title>
        <authorList>
            <consortium name="Lawrence Berkeley National Laboratory"/>
            <person name="Harder C.B."/>
            <person name="Miyauchi S."/>
            <person name="Viragh M."/>
            <person name="Kuo A."/>
            <person name="Thoen E."/>
            <person name="Andreopoulos B."/>
            <person name="Lu D."/>
            <person name="Skrede I."/>
            <person name="Drula E."/>
            <person name="Henrissat B."/>
            <person name="Morin E."/>
            <person name="Kohler A."/>
            <person name="Barry K."/>
            <person name="LaButti K."/>
            <person name="Morin E."/>
            <person name="Salamov A."/>
            <person name="Lipzen A."/>
            <person name="Mereny Z."/>
            <person name="Hegedus B."/>
            <person name="Baldrian P."/>
            <person name="Stursova M."/>
            <person name="Weitz H."/>
            <person name="Taylor A."/>
            <person name="Grigoriev I.V."/>
            <person name="Nagy L.G."/>
            <person name="Martin F."/>
            <person name="Kauserud H."/>
        </authorList>
    </citation>
    <scope>NUCLEOTIDE SEQUENCE</scope>
    <source>
        <strain evidence="1">CBHHK067</strain>
    </source>
</reference>
<feature type="non-terminal residue" evidence="1">
    <location>
        <position position="235"/>
    </location>
</feature>